<dbReference type="Pfam" id="PF02668">
    <property type="entry name" value="TauD"/>
    <property type="match status" value="1"/>
</dbReference>
<gene>
    <name evidence="9" type="ORF">Daus18300_007569</name>
</gene>
<dbReference type="InterPro" id="IPR042098">
    <property type="entry name" value="TauD-like_sf"/>
</dbReference>
<evidence type="ECO:0000256" key="4">
    <source>
        <dbReference type="ARBA" id="ARBA00022964"/>
    </source>
</evidence>
<reference evidence="9 10" key="1">
    <citation type="journal article" date="2024" name="IMA Fungus">
        <title>IMA Genome - F19 : A genome assembly and annotation guide to empower mycologists, including annotated draft genome sequences of Ceratocystis pirilliformis, Diaporthe australafricana, Fusarium ophioides, Paecilomyces lecythidis, and Sporothrix stenoceras.</title>
        <authorList>
            <person name="Aylward J."/>
            <person name="Wilson A.M."/>
            <person name="Visagie C.M."/>
            <person name="Spraker J."/>
            <person name="Barnes I."/>
            <person name="Buitendag C."/>
            <person name="Ceriani C."/>
            <person name="Del Mar Angel L."/>
            <person name="du Plessis D."/>
            <person name="Fuchs T."/>
            <person name="Gasser K."/>
            <person name="Kramer D."/>
            <person name="Li W."/>
            <person name="Munsamy K."/>
            <person name="Piso A."/>
            <person name="Price J.L."/>
            <person name="Sonnekus B."/>
            <person name="Thomas C."/>
            <person name="van der Nest A."/>
            <person name="van Dijk A."/>
            <person name="van Heerden A."/>
            <person name="van Vuuren N."/>
            <person name="Yilmaz N."/>
            <person name="Duong T.A."/>
            <person name="van der Merwe N.A."/>
            <person name="Wingfield M.J."/>
            <person name="Wingfield B.D."/>
        </authorList>
    </citation>
    <scope>NUCLEOTIDE SEQUENCE [LARGE SCALE GENOMIC DNA]</scope>
    <source>
        <strain evidence="9 10">CMW 18300</strain>
    </source>
</reference>
<dbReference type="EMBL" id="JAWRVE010000067">
    <property type="protein sequence ID" value="KAL1864554.1"/>
    <property type="molecule type" value="Genomic_DNA"/>
</dbReference>
<sequence length="399" mass="46044">MGSVVEDFVIKPMKEEYGFGAEIYGLDINNITEEQVDKLREAVQRYLVVVIKHQYDETPQKNWELLNRLSPGAPKFTPEEWALMYNPDPQGAGILPKLGYLVLPGTERLFLMGKGYQGKEHWGLKDIDIPEVFADAYYSKPLAHEDYHKGVARFQSWHIDGPSYKIDHPMFTSFRIIKFPEGEQTVEWADGSGLTKKVKAGRTAFFSTAKLYDMLSKEEQAIADHSWAEYQFFPYEWILRCRGNPQGLNVANEGREVSDEQMEAMPRNPEDQLVLPLVWVNPVTGGKHFHVQPNIVRRVFVRSSPDEEPKIIDDVKEVRDFFTKFQYRIIRPENIYVGPEEEGDQLLFFNWGVMHSKIDYPIEMGTRTTHQGWLAGDQPPKGPVPIPDPRARSNIYHQK</sequence>
<dbReference type="InterPro" id="IPR051178">
    <property type="entry name" value="TfdA_dioxygenase"/>
</dbReference>
<comment type="caution">
    <text evidence="9">The sequence shown here is derived from an EMBL/GenBank/DDBJ whole genome shotgun (WGS) entry which is preliminary data.</text>
</comment>
<evidence type="ECO:0000313" key="9">
    <source>
        <dbReference type="EMBL" id="KAL1864554.1"/>
    </source>
</evidence>
<evidence type="ECO:0000256" key="3">
    <source>
        <dbReference type="ARBA" id="ARBA00022723"/>
    </source>
</evidence>
<keyword evidence="10" id="KW-1185">Reference proteome</keyword>
<evidence type="ECO:0000256" key="2">
    <source>
        <dbReference type="ARBA" id="ARBA00005896"/>
    </source>
</evidence>
<dbReference type="Gene3D" id="3.60.130.10">
    <property type="entry name" value="Clavaminate synthase-like"/>
    <property type="match status" value="1"/>
</dbReference>
<keyword evidence="5" id="KW-0560">Oxidoreductase</keyword>
<organism evidence="9 10">
    <name type="scientific">Diaporthe australafricana</name>
    <dbReference type="NCBI Taxonomy" id="127596"/>
    <lineage>
        <taxon>Eukaryota</taxon>
        <taxon>Fungi</taxon>
        <taxon>Dikarya</taxon>
        <taxon>Ascomycota</taxon>
        <taxon>Pezizomycotina</taxon>
        <taxon>Sordariomycetes</taxon>
        <taxon>Sordariomycetidae</taxon>
        <taxon>Diaporthales</taxon>
        <taxon>Diaporthaceae</taxon>
        <taxon>Diaporthe</taxon>
    </lineage>
</organism>
<dbReference type="PANTHER" id="PTHR43779:SF2">
    <property type="entry name" value="ALPHA-KETOGLUTARATE-DEPENDENT XANTHINE DIOXYGENASE XAN1"/>
    <property type="match status" value="1"/>
</dbReference>
<keyword evidence="4" id="KW-0223">Dioxygenase</keyword>
<dbReference type="SUPFAM" id="SSF51197">
    <property type="entry name" value="Clavaminate synthase-like"/>
    <property type="match status" value="1"/>
</dbReference>
<evidence type="ECO:0000256" key="5">
    <source>
        <dbReference type="ARBA" id="ARBA00023002"/>
    </source>
</evidence>
<comment type="similarity">
    <text evidence="2">Belongs to the TfdA dioxygenase family.</text>
</comment>
<dbReference type="InterPro" id="IPR003819">
    <property type="entry name" value="TauD/TfdA-like"/>
</dbReference>
<feature type="region of interest" description="Disordered" evidence="7">
    <location>
        <begin position="370"/>
        <end position="399"/>
    </location>
</feature>
<keyword evidence="6" id="KW-0408">Iron</keyword>
<accession>A0ABR3WME1</accession>
<protein>
    <recommendedName>
        <fullName evidence="8">TauD/TfdA-like domain-containing protein</fullName>
    </recommendedName>
</protein>
<keyword evidence="3" id="KW-0479">Metal-binding</keyword>
<dbReference type="PANTHER" id="PTHR43779">
    <property type="entry name" value="DIOXYGENASE RV0097-RELATED"/>
    <property type="match status" value="1"/>
</dbReference>
<feature type="domain" description="TauD/TfdA-like" evidence="8">
    <location>
        <begin position="151"/>
        <end position="361"/>
    </location>
</feature>
<evidence type="ECO:0000256" key="7">
    <source>
        <dbReference type="SAM" id="MobiDB-lite"/>
    </source>
</evidence>
<evidence type="ECO:0000256" key="1">
    <source>
        <dbReference type="ARBA" id="ARBA00001954"/>
    </source>
</evidence>
<evidence type="ECO:0000313" key="10">
    <source>
        <dbReference type="Proteomes" id="UP001583177"/>
    </source>
</evidence>
<evidence type="ECO:0000259" key="8">
    <source>
        <dbReference type="Pfam" id="PF02668"/>
    </source>
</evidence>
<evidence type="ECO:0000256" key="6">
    <source>
        <dbReference type="ARBA" id="ARBA00023004"/>
    </source>
</evidence>
<name>A0ABR3WME1_9PEZI</name>
<proteinExistence type="inferred from homology"/>
<dbReference type="Proteomes" id="UP001583177">
    <property type="component" value="Unassembled WGS sequence"/>
</dbReference>
<comment type="cofactor">
    <cofactor evidence="1">
        <name>Fe(2+)</name>
        <dbReference type="ChEBI" id="CHEBI:29033"/>
    </cofactor>
</comment>